<dbReference type="OrthoDB" id="230260at2"/>
<name>A0A1G6VKD4_9RHOB</name>
<gene>
    <name evidence="1" type="ORF">SAMN04488239_10884</name>
</gene>
<dbReference type="InterPro" id="IPR027417">
    <property type="entry name" value="P-loop_NTPase"/>
</dbReference>
<dbReference type="Proteomes" id="UP000199628">
    <property type="component" value="Unassembled WGS sequence"/>
</dbReference>
<dbReference type="SUPFAM" id="SSF52540">
    <property type="entry name" value="P-loop containing nucleoside triphosphate hydrolases"/>
    <property type="match status" value="1"/>
</dbReference>
<proteinExistence type="predicted"/>
<dbReference type="PANTHER" id="PTHR32309:SF13">
    <property type="entry name" value="FERRIC ENTEROBACTIN TRANSPORT PROTEIN FEPE"/>
    <property type="match status" value="1"/>
</dbReference>
<organism evidence="1 2">
    <name type="scientific">Ruegeria marina</name>
    <dbReference type="NCBI Taxonomy" id="639004"/>
    <lineage>
        <taxon>Bacteria</taxon>
        <taxon>Pseudomonadati</taxon>
        <taxon>Pseudomonadota</taxon>
        <taxon>Alphaproteobacteria</taxon>
        <taxon>Rhodobacterales</taxon>
        <taxon>Roseobacteraceae</taxon>
        <taxon>Ruegeria</taxon>
    </lineage>
</organism>
<dbReference type="Pfam" id="PF06564">
    <property type="entry name" value="CBP_BcsQ"/>
    <property type="match status" value="1"/>
</dbReference>
<dbReference type="STRING" id="639004.SAMN04488239_10884"/>
<evidence type="ECO:0000313" key="1">
    <source>
        <dbReference type="EMBL" id="SDD53974.1"/>
    </source>
</evidence>
<keyword evidence="2" id="KW-1185">Reference proteome</keyword>
<dbReference type="InterPro" id="IPR050445">
    <property type="entry name" value="Bact_polysacc_biosynth/exp"/>
</dbReference>
<protein>
    <submittedName>
        <fullName evidence="1">AAA domain-containing protein</fullName>
    </submittedName>
</protein>
<reference evidence="2" key="1">
    <citation type="submission" date="2016-10" db="EMBL/GenBank/DDBJ databases">
        <authorList>
            <person name="Varghese N."/>
            <person name="Submissions S."/>
        </authorList>
    </citation>
    <scope>NUCLEOTIDE SEQUENCE [LARGE SCALE GENOMIC DNA]</scope>
    <source>
        <strain evidence="2">CGMCC 1.9108</strain>
    </source>
</reference>
<dbReference type="PANTHER" id="PTHR32309">
    <property type="entry name" value="TYROSINE-PROTEIN KINASE"/>
    <property type="match status" value="1"/>
</dbReference>
<dbReference type="AlphaFoldDB" id="A0A1G6VKD4"/>
<dbReference type="GO" id="GO:0004713">
    <property type="term" value="F:protein tyrosine kinase activity"/>
    <property type="evidence" value="ECO:0007669"/>
    <property type="project" value="TreeGrafter"/>
</dbReference>
<dbReference type="EMBL" id="FMZV01000008">
    <property type="protein sequence ID" value="SDD53974.1"/>
    <property type="molecule type" value="Genomic_DNA"/>
</dbReference>
<evidence type="ECO:0000313" key="2">
    <source>
        <dbReference type="Proteomes" id="UP000199628"/>
    </source>
</evidence>
<dbReference type="InterPro" id="IPR017746">
    <property type="entry name" value="Cellulose_synthase_operon_BcsQ"/>
</dbReference>
<dbReference type="RefSeq" id="WP_093031965.1">
    <property type="nucleotide sequence ID" value="NZ_FMZV01000008.1"/>
</dbReference>
<sequence>MIQASQIPDLHSDASRLFTDIRRNFPATRQFLVTGCNGGEGVSTLCLALGRAAHRIQNANVLLVDANFRTRGLSSLVHNMATRGLCDLPTAPTETPEQEVLRHTVEFEPGVSILPRGDSADADAIDLQSRGILDKVIAAASARFDITIWDTDAINISSDTKVLATRLPDIVLVTLSDVTRMDHLTSSLREISTMRARPIAVLRNRAGKRPFSIRANA</sequence>
<dbReference type="GO" id="GO:0005886">
    <property type="term" value="C:plasma membrane"/>
    <property type="evidence" value="ECO:0007669"/>
    <property type="project" value="TreeGrafter"/>
</dbReference>
<accession>A0A1G6VKD4</accession>
<dbReference type="Gene3D" id="3.40.50.300">
    <property type="entry name" value="P-loop containing nucleotide triphosphate hydrolases"/>
    <property type="match status" value="1"/>
</dbReference>